<dbReference type="Proteomes" id="UP000261212">
    <property type="component" value="Unassembled WGS sequence"/>
</dbReference>
<keyword evidence="3" id="KW-0238">DNA-binding</keyword>
<dbReference type="InterPro" id="IPR007630">
    <property type="entry name" value="RNA_pol_sigma70_r4"/>
</dbReference>
<feature type="domain" description="RNA polymerase sigma-70 region 4" evidence="6">
    <location>
        <begin position="17"/>
        <end position="46"/>
    </location>
</feature>
<evidence type="ECO:0000256" key="4">
    <source>
        <dbReference type="ARBA" id="ARBA00023163"/>
    </source>
</evidence>
<dbReference type="InterPro" id="IPR037171">
    <property type="entry name" value="NagB/RpiA_transferase-like"/>
</dbReference>
<gene>
    <name evidence="7" type="ORF">DW687_10035</name>
</gene>
<dbReference type="GO" id="GO:0003677">
    <property type="term" value="F:DNA binding"/>
    <property type="evidence" value="ECO:0007669"/>
    <property type="project" value="UniProtKB-KW"/>
</dbReference>
<name>A0A3E3DWN3_9FIRM</name>
<evidence type="ECO:0000256" key="1">
    <source>
        <dbReference type="ARBA" id="ARBA00010466"/>
    </source>
</evidence>
<dbReference type="PANTHER" id="PTHR34294">
    <property type="entry name" value="TRANSCRIPTIONAL REGULATOR-RELATED"/>
    <property type="match status" value="1"/>
</dbReference>
<dbReference type="Gene3D" id="1.10.10.60">
    <property type="entry name" value="Homeodomain-like"/>
    <property type="match status" value="1"/>
</dbReference>
<organism evidence="7 8">
    <name type="scientific">Anaerofustis stercorihominis</name>
    <dbReference type="NCBI Taxonomy" id="214853"/>
    <lineage>
        <taxon>Bacteria</taxon>
        <taxon>Bacillati</taxon>
        <taxon>Bacillota</taxon>
        <taxon>Clostridia</taxon>
        <taxon>Eubacteriales</taxon>
        <taxon>Eubacteriaceae</taxon>
        <taxon>Anaerofustis</taxon>
    </lineage>
</organism>
<proteinExistence type="inferred from homology"/>
<evidence type="ECO:0000259" key="5">
    <source>
        <dbReference type="Pfam" id="PF04198"/>
    </source>
</evidence>
<sequence length="314" mass="35408">MKKVFDDTRLMVKVCDLYYNNDMRQEEIAQKLEISRATISRILKNAKNEGIVKIEVINPLKNNYYKLEKALEEKFGLHEVIIASDAVDVAYEQDYLGKACASYLQRALKDGEVVGLSMGKTIKTIAPHIRQEKPRNISFIPLLGGMGQVGIEYHCNQVVIDFSRAFGGEYHLLHAPAMILDKNLMDSLKNDIHIKQVLDLMDNMTTAVVGIGTAVEGSTMMETGYYNNEDIDEMRNMGIVGDICLQMYDINGDTNYSYNKYVFGFKIDNLRKIKRVVGISSGREKLDAIYGAINGKLINVWVTNAETAKLLLDK</sequence>
<dbReference type="AlphaFoldDB" id="A0A3E3DWN3"/>
<dbReference type="RefSeq" id="WP_117532634.1">
    <property type="nucleotide sequence ID" value="NZ_QUSM01000006.1"/>
</dbReference>
<comment type="similarity">
    <text evidence="1">Belongs to the SorC transcriptional regulatory family.</text>
</comment>
<dbReference type="GO" id="GO:0006352">
    <property type="term" value="P:DNA-templated transcription initiation"/>
    <property type="evidence" value="ECO:0007669"/>
    <property type="project" value="InterPro"/>
</dbReference>
<dbReference type="InterPro" id="IPR007324">
    <property type="entry name" value="Sugar-bd_dom_put"/>
</dbReference>
<evidence type="ECO:0000313" key="8">
    <source>
        <dbReference type="Proteomes" id="UP000261212"/>
    </source>
</evidence>
<keyword evidence="4" id="KW-0804">Transcription</keyword>
<dbReference type="Pfam" id="PF04545">
    <property type="entry name" value="Sigma70_r4"/>
    <property type="match status" value="1"/>
</dbReference>
<keyword evidence="2" id="KW-0805">Transcription regulation</keyword>
<evidence type="ECO:0000313" key="7">
    <source>
        <dbReference type="EMBL" id="RGD73369.1"/>
    </source>
</evidence>
<dbReference type="SUPFAM" id="SSF46785">
    <property type="entry name" value="Winged helix' DNA-binding domain"/>
    <property type="match status" value="1"/>
</dbReference>
<dbReference type="InterPro" id="IPR036390">
    <property type="entry name" value="WH_DNA-bd_sf"/>
</dbReference>
<comment type="caution">
    <text evidence="7">The sequence shown here is derived from an EMBL/GenBank/DDBJ whole genome shotgun (WGS) entry which is preliminary data.</text>
</comment>
<dbReference type="Gene3D" id="3.40.50.1360">
    <property type="match status" value="1"/>
</dbReference>
<feature type="domain" description="Sugar-binding" evidence="5">
    <location>
        <begin position="64"/>
        <end position="312"/>
    </location>
</feature>
<dbReference type="InterPro" id="IPR051054">
    <property type="entry name" value="SorC_transcr_regulators"/>
</dbReference>
<protein>
    <submittedName>
        <fullName evidence="7">Sugar-binding transcriptional regulator</fullName>
    </submittedName>
</protein>
<dbReference type="GO" id="GO:0003700">
    <property type="term" value="F:DNA-binding transcription factor activity"/>
    <property type="evidence" value="ECO:0007669"/>
    <property type="project" value="InterPro"/>
</dbReference>
<evidence type="ECO:0000259" key="6">
    <source>
        <dbReference type="Pfam" id="PF04545"/>
    </source>
</evidence>
<accession>A0A3E3DWN3</accession>
<reference evidence="7 8" key="1">
    <citation type="submission" date="2018-08" db="EMBL/GenBank/DDBJ databases">
        <title>A genome reference for cultivated species of the human gut microbiota.</title>
        <authorList>
            <person name="Zou Y."/>
            <person name="Xue W."/>
            <person name="Luo G."/>
        </authorList>
    </citation>
    <scope>NUCLEOTIDE SEQUENCE [LARGE SCALE GENOMIC DNA]</scope>
    <source>
        <strain evidence="7 8">AM25-6</strain>
    </source>
</reference>
<dbReference type="Pfam" id="PF04198">
    <property type="entry name" value="Sugar-bind"/>
    <property type="match status" value="1"/>
</dbReference>
<evidence type="ECO:0000256" key="3">
    <source>
        <dbReference type="ARBA" id="ARBA00023125"/>
    </source>
</evidence>
<evidence type="ECO:0000256" key="2">
    <source>
        <dbReference type="ARBA" id="ARBA00023015"/>
    </source>
</evidence>
<dbReference type="GO" id="GO:0030246">
    <property type="term" value="F:carbohydrate binding"/>
    <property type="evidence" value="ECO:0007669"/>
    <property type="project" value="InterPro"/>
</dbReference>
<dbReference type="PANTHER" id="PTHR34294:SF1">
    <property type="entry name" value="TRANSCRIPTIONAL REGULATOR LSRR"/>
    <property type="match status" value="1"/>
</dbReference>
<dbReference type="EMBL" id="QUSM01000006">
    <property type="protein sequence ID" value="RGD73369.1"/>
    <property type="molecule type" value="Genomic_DNA"/>
</dbReference>
<dbReference type="SUPFAM" id="SSF100950">
    <property type="entry name" value="NagB/RpiA/CoA transferase-like"/>
    <property type="match status" value="1"/>
</dbReference>